<reference evidence="1 2" key="1">
    <citation type="journal article" date="2019" name="Int. J. Syst. Evol. Microbiol.">
        <title>The Global Catalogue of Microorganisms (GCM) 10K type strain sequencing project: providing services to taxonomists for standard genome sequencing and annotation.</title>
        <authorList>
            <consortium name="The Broad Institute Genomics Platform"/>
            <consortium name="The Broad Institute Genome Sequencing Center for Infectious Disease"/>
            <person name="Wu L."/>
            <person name="Ma J."/>
        </authorList>
    </citation>
    <scope>NUCLEOTIDE SEQUENCE [LARGE SCALE GENOMIC DNA]</scope>
    <source>
        <strain evidence="1 2">JCM 14559</strain>
    </source>
</reference>
<proteinExistence type="predicted"/>
<keyword evidence="2" id="KW-1185">Reference proteome</keyword>
<organism evidence="1 2">
    <name type="scientific">Kitasatospora saccharophila</name>
    <dbReference type="NCBI Taxonomy" id="407973"/>
    <lineage>
        <taxon>Bacteria</taxon>
        <taxon>Bacillati</taxon>
        <taxon>Actinomycetota</taxon>
        <taxon>Actinomycetes</taxon>
        <taxon>Kitasatosporales</taxon>
        <taxon>Streptomycetaceae</taxon>
        <taxon>Kitasatospora</taxon>
    </lineage>
</organism>
<gene>
    <name evidence="1" type="ORF">GCM10009759_07650</name>
</gene>
<dbReference type="Proteomes" id="UP001500897">
    <property type="component" value="Unassembled WGS sequence"/>
</dbReference>
<evidence type="ECO:0000313" key="1">
    <source>
        <dbReference type="EMBL" id="GAA2086729.1"/>
    </source>
</evidence>
<accession>A0ABN2W9F0</accession>
<dbReference type="RefSeq" id="WP_344550270.1">
    <property type="nucleotide sequence ID" value="NZ_BAAANS010000003.1"/>
</dbReference>
<dbReference type="EMBL" id="BAAANS010000003">
    <property type="protein sequence ID" value="GAA2086729.1"/>
    <property type="molecule type" value="Genomic_DNA"/>
</dbReference>
<evidence type="ECO:0000313" key="2">
    <source>
        <dbReference type="Proteomes" id="UP001500897"/>
    </source>
</evidence>
<name>A0ABN2W9F0_9ACTN</name>
<protein>
    <submittedName>
        <fullName evidence="1">Uncharacterized protein</fullName>
    </submittedName>
</protein>
<sequence>MLLTWIAEVADEPLVLDPDRPPEGWETNTWWIGPDDGPAPPVAEVVAAFRGTADGIRRRIADPPYDGPATFYVWHDELAGQLRCSTGSVGPDRLPFGGPYYPVEELEPIVEGYLADEDPGVVHLDELRDPDDEAEGEPRPFPVRVAAVGA</sequence>
<comment type="caution">
    <text evidence="1">The sequence shown here is derived from an EMBL/GenBank/DDBJ whole genome shotgun (WGS) entry which is preliminary data.</text>
</comment>